<protein>
    <submittedName>
        <fullName evidence="2">Uncharacterized protein</fullName>
    </submittedName>
</protein>
<organism evidence="2 3">
    <name type="scientific">Lacimicrobium alkaliphilum</name>
    <dbReference type="NCBI Taxonomy" id="1526571"/>
    <lineage>
        <taxon>Bacteria</taxon>
        <taxon>Pseudomonadati</taxon>
        <taxon>Pseudomonadota</taxon>
        <taxon>Gammaproteobacteria</taxon>
        <taxon>Alteromonadales</taxon>
        <taxon>Alteromonadaceae</taxon>
        <taxon>Lacimicrobium</taxon>
    </lineage>
</organism>
<keyword evidence="3" id="KW-1185">Reference proteome</keyword>
<reference evidence="3" key="1">
    <citation type="journal article" date="2019" name="Int. J. Syst. Evol. Microbiol.">
        <title>The Global Catalogue of Microorganisms (GCM) 10K type strain sequencing project: providing services to taxonomists for standard genome sequencing and annotation.</title>
        <authorList>
            <consortium name="The Broad Institute Genomics Platform"/>
            <consortium name="The Broad Institute Genome Sequencing Center for Infectious Disease"/>
            <person name="Wu L."/>
            <person name="Ma J."/>
        </authorList>
    </citation>
    <scope>NUCLEOTIDE SEQUENCE [LARGE SCALE GENOMIC DNA]</scope>
    <source>
        <strain evidence="3">CGMCC 1.12923</strain>
    </source>
</reference>
<keyword evidence="1" id="KW-1133">Transmembrane helix</keyword>
<feature type="transmembrane region" description="Helical" evidence="1">
    <location>
        <begin position="106"/>
        <end position="124"/>
    </location>
</feature>
<feature type="transmembrane region" description="Helical" evidence="1">
    <location>
        <begin position="59"/>
        <end position="77"/>
    </location>
</feature>
<feature type="transmembrane region" description="Helical" evidence="1">
    <location>
        <begin position="7"/>
        <end position="24"/>
    </location>
</feature>
<dbReference type="RefSeq" id="WP_099035665.1">
    <property type="nucleotide sequence ID" value="NZ_BMGJ01000014.1"/>
</dbReference>
<proteinExistence type="predicted"/>
<dbReference type="EMBL" id="BMGJ01000014">
    <property type="protein sequence ID" value="GGD73911.1"/>
    <property type="molecule type" value="Genomic_DNA"/>
</dbReference>
<evidence type="ECO:0000313" key="2">
    <source>
        <dbReference type="EMBL" id="GGD73911.1"/>
    </source>
</evidence>
<name>A0ABQ1RLH7_9ALTE</name>
<accession>A0ABQ1RLH7</accession>
<gene>
    <name evidence="2" type="ORF">GCM10011357_31190</name>
</gene>
<evidence type="ECO:0000256" key="1">
    <source>
        <dbReference type="SAM" id="Phobius"/>
    </source>
</evidence>
<feature type="transmembrane region" description="Helical" evidence="1">
    <location>
        <begin position="30"/>
        <end position="47"/>
    </location>
</feature>
<dbReference type="Proteomes" id="UP000614272">
    <property type="component" value="Unassembled WGS sequence"/>
</dbReference>
<keyword evidence="1" id="KW-0812">Transmembrane</keyword>
<sequence>MNKPMDWLIYSITVAAITCAAFFLAAQDTVFSSLGWLVFVGVFLYLILHNPATFFRRGLVTVISLGLTNTLVLRLLLDFLNLTPQNTGKGLQQVLDYLSPFTQSPAFFYIFTFFGIAALLEMFVNHNPLMDRLFGRQLPLECSATQTSDWALDKVLDNTSVEYFRVTGYIEIRNNTAKTVNLDHTNVSLSLPLVHIWSWQLKQPQCFDTQTDQVYDPSIPIEGHKTTSVQLHYKFRSKRVKLLVLLPFINRLRTTLCFNQGVSQPYHVTGQARIIRQQ</sequence>
<keyword evidence="1" id="KW-0472">Membrane</keyword>
<comment type="caution">
    <text evidence="2">The sequence shown here is derived from an EMBL/GenBank/DDBJ whole genome shotgun (WGS) entry which is preliminary data.</text>
</comment>
<evidence type="ECO:0000313" key="3">
    <source>
        <dbReference type="Proteomes" id="UP000614272"/>
    </source>
</evidence>